<dbReference type="InterPro" id="IPR005530">
    <property type="entry name" value="SPW"/>
</dbReference>
<feature type="transmembrane region" description="Helical" evidence="1">
    <location>
        <begin position="109"/>
        <end position="131"/>
    </location>
</feature>
<keyword evidence="4" id="KW-1185">Reference proteome</keyword>
<feature type="transmembrane region" description="Helical" evidence="1">
    <location>
        <begin position="82"/>
        <end position="102"/>
    </location>
</feature>
<dbReference type="Proteomes" id="UP001501444">
    <property type="component" value="Unassembled WGS sequence"/>
</dbReference>
<accession>A0ABN3GWQ9</accession>
<gene>
    <name evidence="3" type="ORF">GCM10010170_059830</name>
</gene>
<evidence type="ECO:0000256" key="1">
    <source>
        <dbReference type="SAM" id="Phobius"/>
    </source>
</evidence>
<feature type="transmembrane region" description="Helical" evidence="1">
    <location>
        <begin position="53"/>
        <end position="76"/>
    </location>
</feature>
<keyword evidence="1" id="KW-0812">Transmembrane</keyword>
<protein>
    <recommendedName>
        <fullName evidence="2">SPW repeat-containing integral membrane domain-containing protein</fullName>
    </recommendedName>
</protein>
<evidence type="ECO:0000313" key="3">
    <source>
        <dbReference type="EMBL" id="GAA2363173.1"/>
    </source>
</evidence>
<proteinExistence type="predicted"/>
<evidence type="ECO:0000259" key="2">
    <source>
        <dbReference type="Pfam" id="PF03779"/>
    </source>
</evidence>
<comment type="caution">
    <text evidence="3">The sequence shown here is derived from an EMBL/GenBank/DDBJ whole genome shotgun (WGS) entry which is preliminary data.</text>
</comment>
<organism evidence="3 4">
    <name type="scientific">Dactylosporangium salmoneum</name>
    <dbReference type="NCBI Taxonomy" id="53361"/>
    <lineage>
        <taxon>Bacteria</taxon>
        <taxon>Bacillati</taxon>
        <taxon>Actinomycetota</taxon>
        <taxon>Actinomycetes</taxon>
        <taxon>Micromonosporales</taxon>
        <taxon>Micromonosporaceae</taxon>
        <taxon>Dactylosporangium</taxon>
    </lineage>
</organism>
<keyword evidence="1" id="KW-0472">Membrane</keyword>
<name>A0ABN3GWQ9_9ACTN</name>
<reference evidence="3 4" key="1">
    <citation type="journal article" date="2019" name="Int. J. Syst. Evol. Microbiol.">
        <title>The Global Catalogue of Microorganisms (GCM) 10K type strain sequencing project: providing services to taxonomists for standard genome sequencing and annotation.</title>
        <authorList>
            <consortium name="The Broad Institute Genomics Platform"/>
            <consortium name="The Broad Institute Genome Sequencing Center for Infectious Disease"/>
            <person name="Wu L."/>
            <person name="Ma J."/>
        </authorList>
    </citation>
    <scope>NUCLEOTIDE SEQUENCE [LARGE SCALE GENOMIC DNA]</scope>
    <source>
        <strain evidence="3 4">JCM 3272</strain>
    </source>
</reference>
<keyword evidence="1" id="KW-1133">Transmembrane helix</keyword>
<dbReference type="EMBL" id="BAAARV010000058">
    <property type="protein sequence ID" value="GAA2363173.1"/>
    <property type="molecule type" value="Genomic_DNA"/>
</dbReference>
<feature type="domain" description="SPW repeat-containing integral membrane" evidence="2">
    <location>
        <begin position="57"/>
        <end position="150"/>
    </location>
</feature>
<sequence>MILDHPGLAEASGVTTSFLSDQDFTTPAHIRAAPPDDPHRPSDGELKSTGSRALLTVTFLAAVWLVVSAVPFGYIGAGRYDVFWSDAVTGITIAIVTTIRLIVPRSAAFAWVTGGLAGWLLVAPLVLQYGWSTSTTNDIIVGLLILVCAALGSGDERD</sequence>
<dbReference type="Pfam" id="PF03779">
    <property type="entry name" value="SPW"/>
    <property type="match status" value="1"/>
</dbReference>
<evidence type="ECO:0000313" key="4">
    <source>
        <dbReference type="Proteomes" id="UP001501444"/>
    </source>
</evidence>